<feature type="compositionally biased region" description="Basic and acidic residues" evidence="2">
    <location>
        <begin position="177"/>
        <end position="236"/>
    </location>
</feature>
<feature type="region of interest" description="Disordered" evidence="2">
    <location>
        <begin position="605"/>
        <end position="630"/>
    </location>
</feature>
<feature type="compositionally biased region" description="Polar residues" evidence="2">
    <location>
        <begin position="152"/>
        <end position="176"/>
    </location>
</feature>
<sequence length="644" mass="75943">MIDKPLVGDQGYEEKIKIKYVKQKDGSLKAIPIKIMTKTQSQSTLKRNQVKDLEQQTLNQDMIQPRTDSSLQIYSQLNNPEINPTRFPMPIIGIDDLIQEDDVDKEEKNYKGEGNKQKQNSFDDEQLNEELDENITDDMFQSQMKNRKNKQQKSNLVPTITPNRSNSRQGTPLNSSKLKEVFKFEKQSEKLNEKEKVKGKMKENKLRDLEKEKERIKQKEAEQERVQKQKQQEEERDAELRAKFGMAPLKRQQSVERLKLKAPRSNASFSRQKSKPQLVELKQEEQDQELRVLNMTEEEKEVLRVLRKDKIDKAVKDICQSYLLHRLNLQFHPLNKKKMIIRSLLIPFTPLNISVAIPFPERELPPFIDDKQNKTKQSNDNTLSSEFIPKELQTQMSIMSQQGIKKKKQKKSNETSKAVQKFIKRIEEEEKLELNDEGLGDKNKDGQPSKLSLSNKQQKSQEEILAETTASFGQTMRIKTPKSFAERHKQMQKFTEDIKSMEQKRKQEREEALKAAERERREIQLFRLKMGPMDAKYEISDQPLLVTLLEALQESRTPSFDYYMRNNEPDQELLKQVVAEMEKQEREIQQQKRFVAELERKKMQDMELDENGNKIEDEDTINQKKKKQKQKEKWIQLKFLLSQS</sequence>
<accession>A0A5J4WE70</accession>
<feature type="coiled-coil region" evidence="1">
    <location>
        <begin position="571"/>
        <end position="601"/>
    </location>
</feature>
<reference evidence="3 4" key="1">
    <citation type="submission" date="2019-03" db="EMBL/GenBank/DDBJ databases">
        <title>Single cell metagenomics reveals metabolic interactions within the superorganism composed of flagellate Streblomastix strix and complex community of Bacteroidetes bacteria on its surface.</title>
        <authorList>
            <person name="Treitli S.C."/>
            <person name="Kolisko M."/>
            <person name="Husnik F."/>
            <person name="Keeling P."/>
            <person name="Hampl V."/>
        </authorList>
    </citation>
    <scope>NUCLEOTIDE SEQUENCE [LARGE SCALE GENOMIC DNA]</scope>
    <source>
        <strain evidence="3">ST1C</strain>
    </source>
</reference>
<gene>
    <name evidence="3" type="ORF">EZS28_011263</name>
</gene>
<comment type="caution">
    <text evidence="3">The sequence shown here is derived from an EMBL/GenBank/DDBJ whole genome shotgun (WGS) entry which is preliminary data.</text>
</comment>
<evidence type="ECO:0000256" key="2">
    <source>
        <dbReference type="SAM" id="MobiDB-lite"/>
    </source>
</evidence>
<feature type="compositionally biased region" description="Basic and acidic residues" evidence="2">
    <location>
        <begin position="434"/>
        <end position="447"/>
    </location>
</feature>
<feature type="compositionally biased region" description="Acidic residues" evidence="2">
    <location>
        <begin position="122"/>
        <end position="136"/>
    </location>
</feature>
<protein>
    <submittedName>
        <fullName evidence="3">Uncharacterized protein</fullName>
    </submittedName>
</protein>
<feature type="compositionally biased region" description="Basic and acidic residues" evidence="2">
    <location>
        <begin position="105"/>
        <end position="116"/>
    </location>
</feature>
<evidence type="ECO:0000313" key="3">
    <source>
        <dbReference type="EMBL" id="KAA6393210.1"/>
    </source>
</evidence>
<name>A0A5J4WE70_9EUKA</name>
<keyword evidence="1" id="KW-0175">Coiled coil</keyword>
<organism evidence="3 4">
    <name type="scientific">Streblomastix strix</name>
    <dbReference type="NCBI Taxonomy" id="222440"/>
    <lineage>
        <taxon>Eukaryota</taxon>
        <taxon>Metamonada</taxon>
        <taxon>Preaxostyla</taxon>
        <taxon>Oxymonadida</taxon>
        <taxon>Streblomastigidae</taxon>
        <taxon>Streblomastix</taxon>
    </lineage>
</organism>
<feature type="coiled-coil region" evidence="1">
    <location>
        <begin position="491"/>
        <end position="529"/>
    </location>
</feature>
<dbReference type="AlphaFoldDB" id="A0A5J4WE70"/>
<feature type="region of interest" description="Disordered" evidence="2">
    <location>
        <begin position="99"/>
        <end position="236"/>
    </location>
</feature>
<feature type="region of interest" description="Disordered" evidence="2">
    <location>
        <begin position="399"/>
        <end position="418"/>
    </location>
</feature>
<feature type="compositionally biased region" description="Basic and acidic residues" evidence="2">
    <location>
        <begin position="605"/>
        <end position="615"/>
    </location>
</feature>
<evidence type="ECO:0000313" key="4">
    <source>
        <dbReference type="Proteomes" id="UP000324800"/>
    </source>
</evidence>
<feature type="compositionally biased region" description="Low complexity" evidence="2">
    <location>
        <begin position="448"/>
        <end position="458"/>
    </location>
</feature>
<feature type="region of interest" description="Disordered" evidence="2">
    <location>
        <begin position="366"/>
        <end position="389"/>
    </location>
</feature>
<feature type="compositionally biased region" description="Polar residues" evidence="2">
    <location>
        <begin position="375"/>
        <end position="385"/>
    </location>
</feature>
<evidence type="ECO:0000256" key="1">
    <source>
        <dbReference type="SAM" id="Coils"/>
    </source>
</evidence>
<dbReference type="EMBL" id="SNRW01002303">
    <property type="protein sequence ID" value="KAA6393210.1"/>
    <property type="molecule type" value="Genomic_DNA"/>
</dbReference>
<proteinExistence type="predicted"/>
<dbReference type="Proteomes" id="UP000324800">
    <property type="component" value="Unassembled WGS sequence"/>
</dbReference>
<feature type="region of interest" description="Disordered" evidence="2">
    <location>
        <begin position="434"/>
        <end position="462"/>
    </location>
</feature>